<feature type="region of interest" description="Disordered" evidence="7">
    <location>
        <begin position="78"/>
        <end position="109"/>
    </location>
</feature>
<dbReference type="eggNOG" id="ENOG502S3V4">
    <property type="taxonomic scope" value="Eukaryota"/>
</dbReference>
<accession>K0KGC7</accession>
<comment type="similarity">
    <text evidence="2">Belongs to the ATG29 family.</text>
</comment>
<organism evidence="9 10">
    <name type="scientific">Wickerhamomyces ciferrii (strain ATCC 14091 / BCRC 22168 / CBS 111 / JCM 3599 / NBRC 0793 / NRRL Y-1031 F-60-10)</name>
    <name type="common">Yeast</name>
    <name type="synonym">Pichia ciferrii</name>
    <dbReference type="NCBI Taxonomy" id="1206466"/>
    <lineage>
        <taxon>Eukaryota</taxon>
        <taxon>Fungi</taxon>
        <taxon>Dikarya</taxon>
        <taxon>Ascomycota</taxon>
        <taxon>Saccharomycotina</taxon>
        <taxon>Saccharomycetes</taxon>
        <taxon>Phaffomycetales</taxon>
        <taxon>Wickerhamomycetaceae</taxon>
        <taxon>Wickerhamomyces</taxon>
    </lineage>
</organism>
<keyword evidence="5" id="KW-0653">Protein transport</keyword>
<dbReference type="PANTHER" id="PTHR40012:SF1">
    <property type="entry name" value="AUTOPHAGY-RELATED PROTEIN 29"/>
    <property type="match status" value="1"/>
</dbReference>
<evidence type="ECO:0000256" key="3">
    <source>
        <dbReference type="ARBA" id="ARBA00013784"/>
    </source>
</evidence>
<sequence>MTIKRTVYIKIPRNRDGFVDPPSIRWSEDKERKLWKVLSKSKRNDLDCESEQFGVPISFLQQQAYWLYESELEQLKNEMQRGQTAGTSSKEPSPPKSEPKYEVKSTHNVNELSTSTKSFNIFQPRQVRNELTYEHSNVEFSADPNATLKHVDFDNDIYQTTDGTDEDSDNSSSSSIANLNQESVFLHRSRILTKPPPTFDDSDDDEEDIPLQEDHEAPTREFENVTLNDTLHNTSIGKPKVTTESSLSNISCMYANSMSFLWG</sequence>
<dbReference type="STRING" id="1206466.K0KGC7"/>
<keyword evidence="6" id="KW-0072">Autophagy</keyword>
<feature type="region of interest" description="Disordered" evidence="7">
    <location>
        <begin position="192"/>
        <end position="218"/>
    </location>
</feature>
<keyword evidence="10" id="KW-1185">Reference proteome</keyword>
<evidence type="ECO:0000256" key="5">
    <source>
        <dbReference type="ARBA" id="ARBA00022927"/>
    </source>
</evidence>
<dbReference type="EMBL" id="CAIF01000001">
    <property type="protein sequence ID" value="CCH40489.1"/>
    <property type="molecule type" value="Genomic_DNA"/>
</dbReference>
<evidence type="ECO:0000256" key="7">
    <source>
        <dbReference type="SAM" id="MobiDB-lite"/>
    </source>
</evidence>
<dbReference type="GO" id="GO:0015031">
    <property type="term" value="P:protein transport"/>
    <property type="evidence" value="ECO:0007669"/>
    <property type="project" value="UniProtKB-KW"/>
</dbReference>
<dbReference type="GO" id="GO:0000407">
    <property type="term" value="C:phagophore assembly site"/>
    <property type="evidence" value="ECO:0007669"/>
    <property type="project" value="UniProtKB-SubCell"/>
</dbReference>
<dbReference type="FunCoup" id="K0KGC7">
    <property type="interactions" value="74"/>
</dbReference>
<name>K0KGC7_WICCF</name>
<keyword evidence="4" id="KW-0813">Transport</keyword>
<protein>
    <recommendedName>
        <fullName evidence="3">Autophagy-related protein 29</fullName>
    </recommendedName>
</protein>
<dbReference type="HOGENOM" id="CLU_1058465_0_0_1"/>
<comment type="subcellular location">
    <subcellularLocation>
        <location evidence="1">Preautophagosomal structure</location>
    </subcellularLocation>
</comment>
<gene>
    <name evidence="9" type="ORF">BN7_22</name>
</gene>
<dbReference type="InterPro" id="IPR039362">
    <property type="entry name" value="ATG29_sf"/>
</dbReference>
<dbReference type="Proteomes" id="UP000009328">
    <property type="component" value="Unassembled WGS sequence"/>
</dbReference>
<proteinExistence type="inferred from homology"/>
<feature type="compositionally biased region" description="Acidic residues" evidence="7">
    <location>
        <begin position="200"/>
        <end position="211"/>
    </location>
</feature>
<evidence type="ECO:0000256" key="2">
    <source>
        <dbReference type="ARBA" id="ARBA00010082"/>
    </source>
</evidence>
<dbReference type="GO" id="GO:0000045">
    <property type="term" value="P:autophagosome assembly"/>
    <property type="evidence" value="ECO:0007669"/>
    <property type="project" value="InterPro"/>
</dbReference>
<feature type="domain" description="Atg29 N-terminal" evidence="8">
    <location>
        <begin position="6"/>
        <end position="49"/>
    </location>
</feature>
<dbReference type="PANTHER" id="PTHR40012">
    <property type="entry name" value="AUTOPHAGY-RELATED PROTEIN 29"/>
    <property type="match status" value="1"/>
</dbReference>
<evidence type="ECO:0000256" key="1">
    <source>
        <dbReference type="ARBA" id="ARBA00004329"/>
    </source>
</evidence>
<comment type="caution">
    <text evidence="9">The sequence shown here is derived from an EMBL/GenBank/DDBJ whole genome shotgun (WGS) entry which is preliminary data.</text>
</comment>
<evidence type="ECO:0000313" key="10">
    <source>
        <dbReference type="Proteomes" id="UP000009328"/>
    </source>
</evidence>
<dbReference type="InterPro" id="IPR039113">
    <property type="entry name" value="ATG29"/>
</dbReference>
<dbReference type="AlphaFoldDB" id="K0KGC7"/>
<evidence type="ECO:0000256" key="6">
    <source>
        <dbReference type="ARBA" id="ARBA00023006"/>
    </source>
</evidence>
<dbReference type="Gene3D" id="1.10.10.2570">
    <property type="match status" value="1"/>
</dbReference>
<dbReference type="InParanoid" id="K0KGC7"/>
<dbReference type="InterPro" id="IPR040666">
    <property type="entry name" value="Atg29_N"/>
</dbReference>
<evidence type="ECO:0000259" key="8">
    <source>
        <dbReference type="Pfam" id="PF18388"/>
    </source>
</evidence>
<evidence type="ECO:0000313" key="9">
    <source>
        <dbReference type="EMBL" id="CCH40489.1"/>
    </source>
</evidence>
<dbReference type="Pfam" id="PF18388">
    <property type="entry name" value="ATG29_N"/>
    <property type="match status" value="1"/>
</dbReference>
<reference evidence="9 10" key="1">
    <citation type="journal article" date="2012" name="Eukaryot. Cell">
        <title>Draft genome sequence of Wickerhamomyces ciferrii NRRL Y-1031 F-60-10.</title>
        <authorList>
            <person name="Schneider J."/>
            <person name="Andrea H."/>
            <person name="Blom J."/>
            <person name="Jaenicke S."/>
            <person name="Ruckert C."/>
            <person name="Schorsch C."/>
            <person name="Szczepanowski R."/>
            <person name="Farwick M."/>
            <person name="Goesmann A."/>
            <person name="Puhler A."/>
            <person name="Schaffer S."/>
            <person name="Tauch A."/>
            <person name="Kohler T."/>
            <person name="Brinkrolf K."/>
        </authorList>
    </citation>
    <scope>NUCLEOTIDE SEQUENCE [LARGE SCALE GENOMIC DNA]</scope>
    <source>
        <strain evidence="10">ATCC 14091 / BCRC 22168 / CBS 111 / JCM 3599 / NBRC 0793 / NRRL Y-1031 F-60-10</strain>
    </source>
</reference>
<evidence type="ECO:0000256" key="4">
    <source>
        <dbReference type="ARBA" id="ARBA00022448"/>
    </source>
</evidence>